<reference evidence="9 10" key="1">
    <citation type="submission" date="2019-01" db="EMBL/GenBank/DDBJ databases">
        <title>Draft genome sequence of Dictyobacter sp. Uno17.</title>
        <authorList>
            <person name="Wang C.M."/>
            <person name="Zheng Y."/>
            <person name="Sakai Y."/>
            <person name="Abe K."/>
            <person name="Yokota A."/>
            <person name="Yabe S."/>
        </authorList>
    </citation>
    <scope>NUCLEOTIDE SEQUENCE [LARGE SCALE GENOMIC DNA]</scope>
    <source>
        <strain evidence="9 10">Uno17</strain>
    </source>
</reference>
<proteinExistence type="inferred from homology"/>
<keyword evidence="2 7" id="KW-0813">Transport</keyword>
<dbReference type="Pfam" id="PF00528">
    <property type="entry name" value="BPD_transp_1"/>
    <property type="match status" value="1"/>
</dbReference>
<evidence type="ECO:0000256" key="2">
    <source>
        <dbReference type="ARBA" id="ARBA00022448"/>
    </source>
</evidence>
<evidence type="ECO:0000256" key="4">
    <source>
        <dbReference type="ARBA" id="ARBA00022692"/>
    </source>
</evidence>
<protein>
    <submittedName>
        <fullName evidence="9">Peptide ABC transporter permease</fullName>
    </submittedName>
</protein>
<feature type="transmembrane region" description="Helical" evidence="7">
    <location>
        <begin position="102"/>
        <end position="125"/>
    </location>
</feature>
<feature type="domain" description="ABC transmembrane type-1" evidence="8">
    <location>
        <begin position="96"/>
        <end position="305"/>
    </location>
</feature>
<dbReference type="Proteomes" id="UP000322530">
    <property type="component" value="Unassembled WGS sequence"/>
</dbReference>
<dbReference type="Pfam" id="PF19300">
    <property type="entry name" value="BPD_transp_1_N"/>
    <property type="match status" value="1"/>
</dbReference>
<accession>A0A5A5TDB4</accession>
<feature type="transmembrane region" description="Helical" evidence="7">
    <location>
        <begin position="241"/>
        <end position="266"/>
    </location>
</feature>
<dbReference type="PANTHER" id="PTHR43163:SF7">
    <property type="entry name" value="DIPEPTIDE-TRANSPORT INTEGRAL MEMBRANE PROTEIN ABC TRANSPORTER DPPB-RELATED"/>
    <property type="match status" value="1"/>
</dbReference>
<comment type="similarity">
    <text evidence="7">Belongs to the binding-protein-dependent transport system permease family.</text>
</comment>
<dbReference type="InterPro" id="IPR045621">
    <property type="entry name" value="BPD_transp_1_N"/>
</dbReference>
<evidence type="ECO:0000256" key="7">
    <source>
        <dbReference type="RuleBase" id="RU363032"/>
    </source>
</evidence>
<dbReference type="RefSeq" id="WP_149402120.1">
    <property type="nucleotide sequence ID" value="NZ_BIXY01000037.1"/>
</dbReference>
<sequence>MAQFFIKRLIGLVFVLLGVTFITFIFGFYAPGDPITAMLGNHFNLAAYLRLKHEYGLDLPLYQQYYNYVVNLLHGNLGTSFTTQGRAVWDILSTGVPTSLELGFWGLLLQILIGVPLGILSALKAGTWLDTLSMTSAIFLFAIPSFILATLFQVVIVYLHLHFGVSWPVAGWGNTWQYGWSDIQFKLAPVIIYAATGMAYFVRLTRTSTLEVLRKDYIRTARAKGLKERVVIYRHSLRNALIPIITVLGVSLGFLVTGAFFIETVFNISGIGYITIQSITTRDYPVIQATTVLLASAVVLGNLISDLLYTAVDPRIKIS</sequence>
<feature type="transmembrane region" description="Helical" evidence="7">
    <location>
        <begin position="9"/>
        <end position="30"/>
    </location>
</feature>
<dbReference type="Gene3D" id="1.10.3720.10">
    <property type="entry name" value="MetI-like"/>
    <property type="match status" value="1"/>
</dbReference>
<dbReference type="PANTHER" id="PTHR43163">
    <property type="entry name" value="DIPEPTIDE TRANSPORT SYSTEM PERMEASE PROTEIN DPPB-RELATED"/>
    <property type="match status" value="1"/>
</dbReference>
<evidence type="ECO:0000256" key="1">
    <source>
        <dbReference type="ARBA" id="ARBA00004651"/>
    </source>
</evidence>
<dbReference type="OrthoDB" id="9772184at2"/>
<dbReference type="EMBL" id="BIXY01000037">
    <property type="protein sequence ID" value="GCF09166.1"/>
    <property type="molecule type" value="Genomic_DNA"/>
</dbReference>
<feature type="transmembrane region" description="Helical" evidence="7">
    <location>
        <begin position="137"/>
        <end position="163"/>
    </location>
</feature>
<dbReference type="GO" id="GO:0055085">
    <property type="term" value="P:transmembrane transport"/>
    <property type="evidence" value="ECO:0007669"/>
    <property type="project" value="InterPro"/>
</dbReference>
<keyword evidence="6 7" id="KW-0472">Membrane</keyword>
<keyword evidence="10" id="KW-1185">Reference proteome</keyword>
<feature type="transmembrane region" description="Helical" evidence="7">
    <location>
        <begin position="286"/>
        <end position="309"/>
    </location>
</feature>
<dbReference type="AlphaFoldDB" id="A0A5A5TDB4"/>
<gene>
    <name evidence="9" type="ORF">KDI_27300</name>
</gene>
<dbReference type="InterPro" id="IPR035906">
    <property type="entry name" value="MetI-like_sf"/>
</dbReference>
<dbReference type="PROSITE" id="PS50928">
    <property type="entry name" value="ABC_TM1"/>
    <property type="match status" value="1"/>
</dbReference>
<name>A0A5A5TDB4_9CHLR</name>
<evidence type="ECO:0000259" key="8">
    <source>
        <dbReference type="PROSITE" id="PS50928"/>
    </source>
</evidence>
<comment type="caution">
    <text evidence="9">The sequence shown here is derived from an EMBL/GenBank/DDBJ whole genome shotgun (WGS) entry which is preliminary data.</text>
</comment>
<comment type="subcellular location">
    <subcellularLocation>
        <location evidence="1 7">Cell membrane</location>
        <topology evidence="1 7">Multi-pass membrane protein</topology>
    </subcellularLocation>
</comment>
<evidence type="ECO:0000256" key="6">
    <source>
        <dbReference type="ARBA" id="ARBA00023136"/>
    </source>
</evidence>
<evidence type="ECO:0000313" key="9">
    <source>
        <dbReference type="EMBL" id="GCF09166.1"/>
    </source>
</evidence>
<organism evidence="9 10">
    <name type="scientific">Dictyobacter arantiisoli</name>
    <dbReference type="NCBI Taxonomy" id="2014874"/>
    <lineage>
        <taxon>Bacteria</taxon>
        <taxon>Bacillati</taxon>
        <taxon>Chloroflexota</taxon>
        <taxon>Ktedonobacteria</taxon>
        <taxon>Ktedonobacterales</taxon>
        <taxon>Dictyobacteraceae</taxon>
        <taxon>Dictyobacter</taxon>
    </lineage>
</organism>
<keyword evidence="3" id="KW-1003">Cell membrane</keyword>
<dbReference type="SUPFAM" id="SSF161098">
    <property type="entry name" value="MetI-like"/>
    <property type="match status" value="1"/>
</dbReference>
<dbReference type="CDD" id="cd06261">
    <property type="entry name" value="TM_PBP2"/>
    <property type="match status" value="1"/>
</dbReference>
<dbReference type="GO" id="GO:0005886">
    <property type="term" value="C:plasma membrane"/>
    <property type="evidence" value="ECO:0007669"/>
    <property type="project" value="UniProtKB-SubCell"/>
</dbReference>
<feature type="transmembrane region" description="Helical" evidence="7">
    <location>
        <begin position="183"/>
        <end position="202"/>
    </location>
</feature>
<evidence type="ECO:0000256" key="3">
    <source>
        <dbReference type="ARBA" id="ARBA00022475"/>
    </source>
</evidence>
<evidence type="ECO:0000256" key="5">
    <source>
        <dbReference type="ARBA" id="ARBA00022989"/>
    </source>
</evidence>
<keyword evidence="5 7" id="KW-1133">Transmembrane helix</keyword>
<keyword evidence="4 7" id="KW-0812">Transmembrane</keyword>
<evidence type="ECO:0000313" key="10">
    <source>
        <dbReference type="Proteomes" id="UP000322530"/>
    </source>
</evidence>
<dbReference type="InterPro" id="IPR000515">
    <property type="entry name" value="MetI-like"/>
</dbReference>